<dbReference type="CDD" id="cd00165">
    <property type="entry name" value="S4"/>
    <property type="match status" value="1"/>
</dbReference>
<comment type="catalytic activity">
    <reaction evidence="1">
        <text>a uridine in RNA = a pseudouridine in RNA</text>
        <dbReference type="Rhea" id="RHEA:48348"/>
        <dbReference type="Rhea" id="RHEA-COMP:12068"/>
        <dbReference type="Rhea" id="RHEA-COMP:12069"/>
        <dbReference type="ChEBI" id="CHEBI:65314"/>
        <dbReference type="ChEBI" id="CHEBI:65315"/>
    </reaction>
</comment>
<accession>A0A1M5ZG82</accession>
<evidence type="ECO:0000256" key="2">
    <source>
        <dbReference type="ARBA" id="ARBA00010876"/>
    </source>
</evidence>
<dbReference type="Gene3D" id="3.10.290.10">
    <property type="entry name" value="RNA-binding S4 domain"/>
    <property type="match status" value="1"/>
</dbReference>
<dbReference type="Gene3D" id="3.30.2350.10">
    <property type="entry name" value="Pseudouridine synthase"/>
    <property type="match status" value="1"/>
</dbReference>
<dbReference type="GO" id="GO:0120159">
    <property type="term" value="F:rRNA pseudouridine synthase activity"/>
    <property type="evidence" value="ECO:0007669"/>
    <property type="project" value="UniProtKB-ARBA"/>
</dbReference>
<dbReference type="SUPFAM" id="SSF55174">
    <property type="entry name" value="Alpha-L RNA-binding motif"/>
    <property type="match status" value="1"/>
</dbReference>
<keyword evidence="9" id="KW-1185">Reference proteome</keyword>
<feature type="domain" description="RNA-binding S4" evidence="7">
    <location>
        <begin position="13"/>
        <end position="73"/>
    </location>
</feature>
<dbReference type="InterPro" id="IPR020103">
    <property type="entry name" value="PsdUridine_synth_cat_dom_sf"/>
</dbReference>
<dbReference type="GO" id="GO:0003723">
    <property type="term" value="F:RNA binding"/>
    <property type="evidence" value="ECO:0007669"/>
    <property type="project" value="UniProtKB-KW"/>
</dbReference>
<dbReference type="CDD" id="cd02869">
    <property type="entry name" value="PseudoU_synth_RluA_like"/>
    <property type="match status" value="1"/>
</dbReference>
<evidence type="ECO:0000256" key="5">
    <source>
        <dbReference type="ARBA" id="ARBA00033164"/>
    </source>
</evidence>
<name>A0A1M5ZG82_BUTFI</name>
<dbReference type="GO" id="GO:0000455">
    <property type="term" value="P:enzyme-directed rRNA pseudouridine synthesis"/>
    <property type="evidence" value="ECO:0007669"/>
    <property type="project" value="TreeGrafter"/>
</dbReference>
<dbReference type="PANTHER" id="PTHR21600:SF44">
    <property type="entry name" value="RIBOSOMAL LARGE SUBUNIT PSEUDOURIDINE SYNTHASE D"/>
    <property type="match status" value="1"/>
</dbReference>
<dbReference type="InterPro" id="IPR036986">
    <property type="entry name" value="S4_RNA-bd_sf"/>
</dbReference>
<dbReference type="SUPFAM" id="SSF55120">
    <property type="entry name" value="Pseudouridine synthase"/>
    <property type="match status" value="1"/>
</dbReference>
<sequence>MKEITIKDNEAGKRLDKFLSQYLSKASTGFIYKMLRKKNIVLNGKKATGQEKLENGDTVTLWLSDETFLKFANDRLARAERGEEISVTEFTKAYKSIKGVEVIYETKDVLFVNKPVGVLTQKAEQGDTSLNEWIVGYLLHEKTIEPESLITFRPSVSNRLDRNTSGIVICAKTLQGAQMMAKGLKERTFKKYYRTVVSGIIDKSEEISGYLTKDTKTNTVTIRKVEVDYKSTNENSNKIAENNTDKTALKSEDSSYIETAYSPVSTNAKWNLTYLEVELRTGKTHQIRAHLSSIGHPIVGDPKYGDKNVNDSFKQTYGLKGQLLHCYRLEFPDDPEAFGDLAGKEIIAPLYSKFRNLVLDKFKIND</sequence>
<organism evidence="8 9">
    <name type="scientific">Butyrivibrio fibrisolvens DSM 3071</name>
    <dbReference type="NCBI Taxonomy" id="1121131"/>
    <lineage>
        <taxon>Bacteria</taxon>
        <taxon>Bacillati</taxon>
        <taxon>Bacillota</taxon>
        <taxon>Clostridia</taxon>
        <taxon>Lachnospirales</taxon>
        <taxon>Lachnospiraceae</taxon>
        <taxon>Butyrivibrio</taxon>
    </lineage>
</organism>
<evidence type="ECO:0000313" key="8">
    <source>
        <dbReference type="EMBL" id="SHI23184.1"/>
    </source>
</evidence>
<evidence type="ECO:0000256" key="4">
    <source>
        <dbReference type="ARBA" id="ARBA00031870"/>
    </source>
</evidence>
<keyword evidence="3" id="KW-0413">Isomerase</keyword>
<reference evidence="9" key="1">
    <citation type="submission" date="2016-11" db="EMBL/GenBank/DDBJ databases">
        <authorList>
            <person name="Varghese N."/>
            <person name="Submissions S."/>
        </authorList>
    </citation>
    <scope>NUCLEOTIDE SEQUENCE [LARGE SCALE GENOMIC DNA]</scope>
    <source>
        <strain evidence="9">DSM 3071</strain>
    </source>
</reference>
<dbReference type="Pfam" id="PF00849">
    <property type="entry name" value="PseudoU_synth_2"/>
    <property type="match status" value="1"/>
</dbReference>
<proteinExistence type="inferred from homology"/>
<dbReference type="AlphaFoldDB" id="A0A1M5ZG82"/>
<evidence type="ECO:0000256" key="1">
    <source>
        <dbReference type="ARBA" id="ARBA00000073"/>
    </source>
</evidence>
<dbReference type="InterPro" id="IPR002942">
    <property type="entry name" value="S4_RNA-bd"/>
</dbReference>
<dbReference type="EMBL" id="FQXK01000018">
    <property type="protein sequence ID" value="SHI23184.1"/>
    <property type="molecule type" value="Genomic_DNA"/>
</dbReference>
<evidence type="ECO:0000313" key="9">
    <source>
        <dbReference type="Proteomes" id="UP000184278"/>
    </source>
</evidence>
<protein>
    <recommendedName>
        <fullName evidence="4">RNA pseudouridylate synthase</fullName>
    </recommendedName>
    <alternativeName>
        <fullName evidence="5">RNA-uridine isomerase</fullName>
    </alternativeName>
</protein>
<dbReference type="RefSeq" id="WP_073387820.1">
    <property type="nucleotide sequence ID" value="NZ_FQXK01000018.1"/>
</dbReference>
<dbReference type="OrthoDB" id="9773999at2"/>
<dbReference type="GeneID" id="89509824"/>
<evidence type="ECO:0000256" key="6">
    <source>
        <dbReference type="PROSITE-ProRule" id="PRU00182"/>
    </source>
</evidence>
<dbReference type="PANTHER" id="PTHR21600">
    <property type="entry name" value="MITOCHONDRIAL RNA PSEUDOURIDINE SYNTHASE"/>
    <property type="match status" value="1"/>
</dbReference>
<dbReference type="PROSITE" id="PS50889">
    <property type="entry name" value="S4"/>
    <property type="match status" value="1"/>
</dbReference>
<comment type="similarity">
    <text evidence="2">Belongs to the pseudouridine synthase RluA family.</text>
</comment>
<evidence type="ECO:0000256" key="3">
    <source>
        <dbReference type="ARBA" id="ARBA00023235"/>
    </source>
</evidence>
<gene>
    <name evidence="8" type="ORF">SAMN02745229_02252</name>
</gene>
<dbReference type="InterPro" id="IPR050188">
    <property type="entry name" value="RluA_PseudoU_synthase"/>
</dbReference>
<keyword evidence="6" id="KW-0694">RNA-binding</keyword>
<dbReference type="SMART" id="SM00363">
    <property type="entry name" value="S4"/>
    <property type="match status" value="1"/>
</dbReference>
<dbReference type="Proteomes" id="UP000184278">
    <property type="component" value="Unassembled WGS sequence"/>
</dbReference>
<dbReference type="STRING" id="1121131.SAMN02745229_02252"/>
<evidence type="ECO:0000259" key="7">
    <source>
        <dbReference type="SMART" id="SM00363"/>
    </source>
</evidence>
<dbReference type="InterPro" id="IPR006145">
    <property type="entry name" value="PsdUridine_synth_RsuA/RluA"/>
</dbReference>